<keyword evidence="3" id="KW-1185">Reference proteome</keyword>
<keyword evidence="1" id="KW-1133">Transmembrane helix</keyword>
<evidence type="ECO:0000313" key="3">
    <source>
        <dbReference type="Proteomes" id="UP000198896"/>
    </source>
</evidence>
<proteinExistence type="predicted"/>
<dbReference type="AlphaFoldDB" id="A0A1I2BWZ5"/>
<evidence type="ECO:0000313" key="2">
    <source>
        <dbReference type="EMBL" id="SFE60607.1"/>
    </source>
</evidence>
<gene>
    <name evidence="2" type="ORF">SAMN05216245_11041</name>
</gene>
<dbReference type="Proteomes" id="UP000198896">
    <property type="component" value="Unassembled WGS sequence"/>
</dbReference>
<accession>A0A1I2BWZ5</accession>
<keyword evidence="1" id="KW-0472">Membrane</keyword>
<protein>
    <submittedName>
        <fullName evidence="2">Uncharacterized protein</fullName>
    </submittedName>
</protein>
<sequence>MLDRIFHNLWMLCKILLVICLRVWCLMFLSSVGSLFLNTFKPLRLNMTFLFR</sequence>
<name>A0A1I2BWZ5_9FIRM</name>
<dbReference type="STRING" id="1123323.SAMN05216245_11041"/>
<keyword evidence="1" id="KW-0812">Transmembrane</keyword>
<evidence type="ECO:0000256" key="1">
    <source>
        <dbReference type="SAM" id="Phobius"/>
    </source>
</evidence>
<organism evidence="2 3">
    <name type="scientific">Succiniclasticum ruminis DSM 9236</name>
    <dbReference type="NCBI Taxonomy" id="1123323"/>
    <lineage>
        <taxon>Bacteria</taxon>
        <taxon>Bacillati</taxon>
        <taxon>Bacillota</taxon>
        <taxon>Negativicutes</taxon>
        <taxon>Acidaminococcales</taxon>
        <taxon>Acidaminococcaceae</taxon>
        <taxon>Succiniclasticum</taxon>
    </lineage>
</organism>
<feature type="transmembrane region" description="Helical" evidence="1">
    <location>
        <begin position="12"/>
        <end position="37"/>
    </location>
</feature>
<dbReference type="EMBL" id="FONL01000010">
    <property type="protein sequence ID" value="SFE60607.1"/>
    <property type="molecule type" value="Genomic_DNA"/>
</dbReference>
<reference evidence="2 3" key="1">
    <citation type="submission" date="2016-10" db="EMBL/GenBank/DDBJ databases">
        <authorList>
            <person name="de Groot N.N."/>
        </authorList>
    </citation>
    <scope>NUCLEOTIDE SEQUENCE [LARGE SCALE GENOMIC DNA]</scope>
    <source>
        <strain evidence="2 3">DSM 9236</strain>
    </source>
</reference>